<evidence type="ECO:0000313" key="2">
    <source>
        <dbReference type="Proteomes" id="UP001108280"/>
    </source>
</evidence>
<sequence length="456" mass="50507">MQKLRQRLCKKTEPRQLYKTLKKLSSQPLLGDILEEIGFRENVKLLKNQQLLVPFAKNSPENNPQKPASPGQEEDGSQVLEVSSRSPQPSASQSMDTISKHIATCSSIMKPAGRKTQRGSFQDPQPDTESQGTIGKPQGTLVEPLPFKGMKPLSSKREAGPPKQHLSPLKAKKPEPWTQEDYPPGSFEACLNYDSSSALPPRKRKKRSTWKAEDQTPKAKEPPSTSQSCNNLNLLLDGSPFPEITSNLETCSPQDVPENFDLHTDQEAAPWACRKTFKTPVCSGGRPARPLQQITNKGHQDKPQSTRETHCKPALEEGLVRSEQEEDFLGTQIKTGKPTDIQTEIQRLLRFHESLELKLQIQSSRAKKPQGRQTKVIDTHAQATSPGQHADSGPRGEASQQNMHSLPDHPGPGNVPRAPHPFLAGSTNGSKKTKAKKPAPLMAKALKDYKNRRARM</sequence>
<feature type="compositionally biased region" description="Basic and acidic residues" evidence="1">
    <location>
        <begin position="210"/>
        <end position="221"/>
    </location>
</feature>
<dbReference type="AlphaFoldDB" id="A0A9J7KFI4"/>
<evidence type="ECO:0000256" key="1">
    <source>
        <dbReference type="SAM" id="MobiDB-lite"/>
    </source>
</evidence>
<reference evidence="3" key="3">
    <citation type="submission" date="2025-08" db="UniProtKB">
        <authorList>
            <consortium name="RefSeq"/>
        </authorList>
    </citation>
    <scope>IDENTIFICATION</scope>
    <source>
        <strain evidence="3">17A/GY</strain>
        <tissue evidence="3">Liver</tissue>
    </source>
</reference>
<feature type="compositionally biased region" description="Polar residues" evidence="1">
    <location>
        <begin position="223"/>
        <end position="232"/>
    </location>
</feature>
<dbReference type="OrthoDB" id="9633818at2759"/>
<evidence type="ECO:0000313" key="3">
    <source>
        <dbReference type="RefSeq" id="XP_035308891.1"/>
    </source>
</evidence>
<accession>A0A9J7KFI4</accession>
<reference evidence="2" key="2">
    <citation type="journal article" date="2020" name="Biotechnol. Bioeng.">
        <title>Chromosome-scale scaffolds for the Chinese hamster reference genome assembly to facilitate the study of the CHO epigenome.</title>
        <authorList>
            <person name="Hilliard W."/>
            <person name="MacDonald M."/>
            <person name="Lee K.H."/>
        </authorList>
    </citation>
    <scope>NUCLEOTIDE SEQUENCE [LARGE SCALE GENOMIC DNA]</scope>
    <source>
        <strain evidence="2">17A/GY</strain>
    </source>
</reference>
<feature type="region of interest" description="Disordered" evidence="1">
    <location>
        <begin position="284"/>
        <end position="310"/>
    </location>
</feature>
<organism evidence="2 3">
    <name type="scientific">Cricetulus griseus</name>
    <name type="common">Chinese hamster</name>
    <name type="synonym">Cricetulus barabensis griseus</name>
    <dbReference type="NCBI Taxonomy" id="10029"/>
    <lineage>
        <taxon>Eukaryota</taxon>
        <taxon>Metazoa</taxon>
        <taxon>Chordata</taxon>
        <taxon>Craniata</taxon>
        <taxon>Vertebrata</taxon>
        <taxon>Euteleostomi</taxon>
        <taxon>Mammalia</taxon>
        <taxon>Eutheria</taxon>
        <taxon>Euarchontoglires</taxon>
        <taxon>Glires</taxon>
        <taxon>Rodentia</taxon>
        <taxon>Myomorpha</taxon>
        <taxon>Muroidea</taxon>
        <taxon>Cricetidae</taxon>
        <taxon>Cricetinae</taxon>
        <taxon>Cricetulus</taxon>
    </lineage>
</organism>
<feature type="compositionally biased region" description="Polar residues" evidence="1">
    <location>
        <begin position="118"/>
        <end position="133"/>
    </location>
</feature>
<proteinExistence type="predicted"/>
<feature type="compositionally biased region" description="Basic and acidic residues" evidence="1">
    <location>
        <begin position="445"/>
        <end position="456"/>
    </location>
</feature>
<dbReference type="GeneID" id="118239687"/>
<gene>
    <name evidence="3" type="primary">LOC118239687</name>
</gene>
<dbReference type="PANTHER" id="PTHR15141:SF75">
    <property type="entry name" value="ELONGIN-A"/>
    <property type="match status" value="1"/>
</dbReference>
<feature type="region of interest" description="Disordered" evidence="1">
    <location>
        <begin position="362"/>
        <end position="456"/>
    </location>
</feature>
<dbReference type="PANTHER" id="PTHR15141">
    <property type="entry name" value="TRANSCRIPTION ELONGATION FACTOR B POLYPEPTIDE 3"/>
    <property type="match status" value="1"/>
</dbReference>
<keyword evidence="2" id="KW-1185">Reference proteome</keyword>
<reference evidence="2" key="1">
    <citation type="journal article" date="2018" name="Biotechnol. Bioeng.">
        <title>A reference genome of the Chinese hamster based on a hybrid assembly strategy.</title>
        <authorList>
            <person name="Rupp O."/>
            <person name="MacDonald M.L."/>
            <person name="Li S."/>
            <person name="Dhiman H."/>
            <person name="Polson S."/>
            <person name="Griep S."/>
            <person name="Heffner K."/>
            <person name="Hernandez I."/>
            <person name="Brinkrolf K."/>
            <person name="Jadhav V."/>
            <person name="Samoudi M."/>
            <person name="Hao H."/>
            <person name="Kingham B."/>
            <person name="Goesmann A."/>
            <person name="Betenbaugh M.J."/>
            <person name="Lewis N.E."/>
            <person name="Borth N."/>
            <person name="Lee K.H."/>
        </authorList>
    </citation>
    <scope>NUCLEOTIDE SEQUENCE [LARGE SCALE GENOMIC DNA]</scope>
    <source>
        <strain evidence="2">17A/GY</strain>
    </source>
</reference>
<dbReference type="InterPro" id="IPR051870">
    <property type="entry name" value="Elongin-A_domain"/>
</dbReference>
<dbReference type="Proteomes" id="UP001108280">
    <property type="component" value="Chromosome 1"/>
</dbReference>
<feature type="compositionally biased region" description="Low complexity" evidence="1">
    <location>
        <begin position="83"/>
        <end position="94"/>
    </location>
</feature>
<dbReference type="KEGG" id="cge:118239687"/>
<name>A0A9J7KFI4_CRIGR</name>
<protein>
    <submittedName>
        <fullName evidence="3">Elongin-A3 member D-like</fullName>
    </submittedName>
</protein>
<feature type="compositionally biased region" description="Basic and acidic residues" evidence="1">
    <location>
        <begin position="298"/>
        <end position="310"/>
    </location>
</feature>
<dbReference type="RefSeq" id="XP_035308891.1">
    <property type="nucleotide sequence ID" value="XM_035453000.1"/>
</dbReference>
<feature type="region of interest" description="Disordered" evidence="1">
    <location>
        <begin position="54"/>
        <end position="232"/>
    </location>
</feature>